<dbReference type="AlphaFoldDB" id="A0A381RNQ0"/>
<accession>A0A381RNQ0</accession>
<sequence length="53" mass="5989">MADWYGYDLKIKKKVKILNPRVVKMGVRYAVTGESEETGIAVFRFVGGKKPTL</sequence>
<evidence type="ECO:0000313" key="1">
    <source>
        <dbReference type="EMBL" id="SUZ92578.1"/>
    </source>
</evidence>
<gene>
    <name evidence="1" type="ORF">METZ01_LOCUS45432</name>
</gene>
<protein>
    <submittedName>
        <fullName evidence="1">Uncharacterized protein</fullName>
    </submittedName>
</protein>
<proteinExistence type="predicted"/>
<organism evidence="1">
    <name type="scientific">marine metagenome</name>
    <dbReference type="NCBI Taxonomy" id="408172"/>
    <lineage>
        <taxon>unclassified sequences</taxon>
        <taxon>metagenomes</taxon>
        <taxon>ecological metagenomes</taxon>
    </lineage>
</organism>
<reference evidence="1" key="1">
    <citation type="submission" date="2018-05" db="EMBL/GenBank/DDBJ databases">
        <authorList>
            <person name="Lanie J.A."/>
            <person name="Ng W.-L."/>
            <person name="Kazmierczak K.M."/>
            <person name="Andrzejewski T.M."/>
            <person name="Davidsen T.M."/>
            <person name="Wayne K.J."/>
            <person name="Tettelin H."/>
            <person name="Glass J.I."/>
            <person name="Rusch D."/>
            <person name="Podicherti R."/>
            <person name="Tsui H.-C.T."/>
            <person name="Winkler M.E."/>
        </authorList>
    </citation>
    <scope>NUCLEOTIDE SEQUENCE</scope>
</reference>
<name>A0A381RNQ0_9ZZZZ</name>
<dbReference type="EMBL" id="UINC01002070">
    <property type="protein sequence ID" value="SUZ92578.1"/>
    <property type="molecule type" value="Genomic_DNA"/>
</dbReference>